<dbReference type="Pfam" id="PF08668">
    <property type="entry name" value="HDOD"/>
    <property type="match status" value="1"/>
</dbReference>
<dbReference type="Gene3D" id="1.10.3210.10">
    <property type="entry name" value="Hypothetical protein af1432"/>
    <property type="match status" value="1"/>
</dbReference>
<dbReference type="Gene3D" id="3.20.20.450">
    <property type="entry name" value="EAL domain"/>
    <property type="match status" value="1"/>
</dbReference>
<proteinExistence type="predicted"/>
<dbReference type="SUPFAM" id="SSF141868">
    <property type="entry name" value="EAL domain-like"/>
    <property type="match status" value="1"/>
</dbReference>
<dbReference type="InterPro" id="IPR052340">
    <property type="entry name" value="RNase_Y/CdgJ"/>
</dbReference>
<dbReference type="PANTHER" id="PTHR33525:SF4">
    <property type="entry name" value="CYCLIC DI-GMP PHOSPHODIESTERASE CDGJ"/>
    <property type="match status" value="1"/>
</dbReference>
<organism evidence="3 4">
    <name type="scientific">Handelsmanbacteria sp. (strain RIFCSPLOWO2_12_FULL_64_10)</name>
    <dbReference type="NCBI Taxonomy" id="1817868"/>
    <lineage>
        <taxon>Bacteria</taxon>
        <taxon>Candidatus Handelsmaniibacteriota</taxon>
    </lineage>
</organism>
<comment type="caution">
    <text evidence="3">The sequence shown here is derived from an EMBL/GenBank/DDBJ whole genome shotgun (WGS) entry which is preliminary data.</text>
</comment>
<dbReference type="SUPFAM" id="SSF109604">
    <property type="entry name" value="HD-domain/PDEase-like"/>
    <property type="match status" value="1"/>
</dbReference>
<evidence type="ECO:0000259" key="1">
    <source>
        <dbReference type="PROSITE" id="PS50883"/>
    </source>
</evidence>
<evidence type="ECO:0000313" key="3">
    <source>
        <dbReference type="EMBL" id="OGG45507.1"/>
    </source>
</evidence>
<accession>A0A1F6C9A5</accession>
<evidence type="ECO:0008006" key="5">
    <source>
        <dbReference type="Google" id="ProtNLM"/>
    </source>
</evidence>
<protein>
    <recommendedName>
        <fullName evidence="5">HDOD domain-containing protein</fullName>
    </recommendedName>
</protein>
<dbReference type="PROSITE" id="PS50883">
    <property type="entry name" value="EAL"/>
    <property type="match status" value="1"/>
</dbReference>
<evidence type="ECO:0000313" key="4">
    <source>
        <dbReference type="Proteomes" id="UP000178606"/>
    </source>
</evidence>
<dbReference type="PIRSF" id="PIRSF003180">
    <property type="entry name" value="DiGMPpdiest_YuxH"/>
    <property type="match status" value="1"/>
</dbReference>
<dbReference type="InterPro" id="IPR013976">
    <property type="entry name" value="HDOD"/>
</dbReference>
<dbReference type="InterPro" id="IPR014408">
    <property type="entry name" value="dGMP_Pdiesterase_EAL/HD-GYP"/>
</dbReference>
<dbReference type="EMBL" id="MFKF01000373">
    <property type="protein sequence ID" value="OGG45507.1"/>
    <property type="molecule type" value="Genomic_DNA"/>
</dbReference>
<dbReference type="InterPro" id="IPR001633">
    <property type="entry name" value="EAL_dom"/>
</dbReference>
<dbReference type="InterPro" id="IPR035919">
    <property type="entry name" value="EAL_sf"/>
</dbReference>
<reference evidence="3 4" key="1">
    <citation type="journal article" date="2016" name="Nat. Commun.">
        <title>Thousands of microbial genomes shed light on interconnected biogeochemical processes in an aquifer system.</title>
        <authorList>
            <person name="Anantharaman K."/>
            <person name="Brown C.T."/>
            <person name="Hug L.A."/>
            <person name="Sharon I."/>
            <person name="Castelle C.J."/>
            <person name="Probst A.J."/>
            <person name="Thomas B.C."/>
            <person name="Singh A."/>
            <person name="Wilkins M.J."/>
            <person name="Karaoz U."/>
            <person name="Brodie E.L."/>
            <person name="Williams K.H."/>
            <person name="Hubbard S.S."/>
            <person name="Banfield J.F."/>
        </authorList>
    </citation>
    <scope>NUCLEOTIDE SEQUENCE [LARGE SCALE GENOMIC DNA]</scope>
    <source>
        <strain evidence="4">RIFCSPLOWO2_12_FULL_64_10</strain>
    </source>
</reference>
<dbReference type="Proteomes" id="UP000178606">
    <property type="component" value="Unassembled WGS sequence"/>
</dbReference>
<dbReference type="Pfam" id="PF00563">
    <property type="entry name" value="EAL"/>
    <property type="match status" value="1"/>
</dbReference>
<dbReference type="PANTHER" id="PTHR33525">
    <property type="match status" value="1"/>
</dbReference>
<gene>
    <name evidence="3" type="ORF">A3F84_19110</name>
</gene>
<dbReference type="PROSITE" id="PS51833">
    <property type="entry name" value="HDOD"/>
    <property type="match status" value="1"/>
</dbReference>
<dbReference type="AlphaFoldDB" id="A0A1F6C9A5"/>
<feature type="domain" description="HDOD" evidence="2">
    <location>
        <begin position="207"/>
        <end position="400"/>
    </location>
</feature>
<sequence>MTEAATASQDFFLARQPILDRSEHLVAYELLFRSGSTNYANVSDDAMATSSVIMHAFSDLGIAASLGKSRGFLNFNAALLMGDIVELLPKDKIVIELLETIDITPEIVDRCQELREMGFTLALDDFAEFRPEHEQIMPLLQIVKAEVPAYNQTELAEMVRRVKRWPVQILAEKVDTREQVDYCKEIGCDLFQGYYFAKPAIMTGKRADMSHHTVLQVLTAVLNDAETRDIEETLKHDPGLTHKLLRLVNSAAVGLRYPIASLRQAIVVLGRQQLQRWLELMLFVHEGPSELPSPLLTLAAARGRFMEIVAGIMTREGHGLSRDFEQRAFLVGVTSLLDAVLAMPIEEIVDELSLDYDIKAALVGRKDTLGEMLALTERLEQDDFEGVTQLLPGMHGVEISDLAPAQIAATGWATAVGEESGGASSGPRR</sequence>
<feature type="domain" description="EAL" evidence="1">
    <location>
        <begin position="1"/>
        <end position="213"/>
    </location>
</feature>
<dbReference type="SMART" id="SM00052">
    <property type="entry name" value="EAL"/>
    <property type="match status" value="1"/>
</dbReference>
<evidence type="ECO:0000259" key="2">
    <source>
        <dbReference type="PROSITE" id="PS51833"/>
    </source>
</evidence>
<name>A0A1F6C9A5_HANXR</name>